<reference evidence="5 6" key="1">
    <citation type="journal article" date="2018" name="Gigascience">
        <title>Genomes of trombidid mites reveal novel predicted allergens and laterally-transferred genes associated with secondary metabolism.</title>
        <authorList>
            <person name="Dong X."/>
            <person name="Chaisiri K."/>
            <person name="Xia D."/>
            <person name="Armstrong S.D."/>
            <person name="Fang Y."/>
            <person name="Donnelly M.J."/>
            <person name="Kadowaki T."/>
            <person name="McGarry J.W."/>
            <person name="Darby A.C."/>
            <person name="Makepeace B.L."/>
        </authorList>
    </citation>
    <scope>NUCLEOTIDE SEQUENCE [LARGE SCALE GENOMIC DNA]</scope>
    <source>
        <strain evidence="5">UoL-UT</strain>
    </source>
</reference>
<keyword evidence="4" id="KW-0067">ATP-binding</keyword>
<protein>
    <submittedName>
        <fullName evidence="5">Eukaryotic initiation factor eIF-4A like protein-like protein</fullName>
    </submittedName>
</protein>
<dbReference type="Gene3D" id="3.40.50.300">
    <property type="entry name" value="P-loop containing nucleotide triphosphate hydrolases"/>
    <property type="match status" value="1"/>
</dbReference>
<evidence type="ECO:0000313" key="6">
    <source>
        <dbReference type="Proteomes" id="UP000288716"/>
    </source>
</evidence>
<dbReference type="GO" id="GO:0016787">
    <property type="term" value="F:hydrolase activity"/>
    <property type="evidence" value="ECO:0007669"/>
    <property type="project" value="UniProtKB-KW"/>
</dbReference>
<keyword evidence="1" id="KW-0547">Nucleotide-binding</keyword>
<organism evidence="5 6">
    <name type="scientific">Leptotrombidium deliense</name>
    <dbReference type="NCBI Taxonomy" id="299467"/>
    <lineage>
        <taxon>Eukaryota</taxon>
        <taxon>Metazoa</taxon>
        <taxon>Ecdysozoa</taxon>
        <taxon>Arthropoda</taxon>
        <taxon>Chelicerata</taxon>
        <taxon>Arachnida</taxon>
        <taxon>Acari</taxon>
        <taxon>Acariformes</taxon>
        <taxon>Trombidiformes</taxon>
        <taxon>Prostigmata</taxon>
        <taxon>Anystina</taxon>
        <taxon>Parasitengona</taxon>
        <taxon>Trombiculoidea</taxon>
        <taxon>Trombiculidae</taxon>
        <taxon>Leptotrombidium</taxon>
    </lineage>
</organism>
<keyword evidence="2" id="KW-0378">Hydrolase</keyword>
<gene>
    <name evidence="5" type="ORF">B4U80_14765</name>
</gene>
<dbReference type="GO" id="GO:0005524">
    <property type="term" value="F:ATP binding"/>
    <property type="evidence" value="ECO:0007669"/>
    <property type="project" value="UniProtKB-KW"/>
</dbReference>
<dbReference type="GO" id="GO:0004386">
    <property type="term" value="F:helicase activity"/>
    <property type="evidence" value="ECO:0007669"/>
    <property type="project" value="UniProtKB-KW"/>
</dbReference>
<accession>A0A443QHY5</accession>
<dbReference type="EMBL" id="NCKV01055760">
    <property type="protein sequence ID" value="RWS02625.1"/>
    <property type="molecule type" value="Genomic_DNA"/>
</dbReference>
<keyword evidence="5" id="KW-0396">Initiation factor</keyword>
<feature type="non-terminal residue" evidence="5">
    <location>
        <position position="167"/>
    </location>
</feature>
<dbReference type="AlphaFoldDB" id="A0A443QHY5"/>
<sequence>MSVAGNEIGLHSEDTNWNEIDFTFEDIGLNDDLVNGIYANGISKVTPLQFRSLMASKTKHDFLIRSTNVNDMRVSLSMVILRLIEARTEQCQSVILVSSHDVALEMAKYVLSLGEYMSVKCSVCTATTNIAEDLREIRDGVHSIIGTPGRVYDLLAIAAFDTSLVKT</sequence>
<evidence type="ECO:0000256" key="3">
    <source>
        <dbReference type="ARBA" id="ARBA00022806"/>
    </source>
</evidence>
<comment type="caution">
    <text evidence="5">The sequence shown here is derived from an EMBL/GenBank/DDBJ whole genome shotgun (WGS) entry which is preliminary data.</text>
</comment>
<proteinExistence type="predicted"/>
<evidence type="ECO:0000313" key="5">
    <source>
        <dbReference type="EMBL" id="RWS02625.1"/>
    </source>
</evidence>
<evidence type="ECO:0000256" key="1">
    <source>
        <dbReference type="ARBA" id="ARBA00022741"/>
    </source>
</evidence>
<keyword evidence="3" id="KW-0347">Helicase</keyword>
<evidence type="ECO:0000256" key="4">
    <source>
        <dbReference type="ARBA" id="ARBA00022840"/>
    </source>
</evidence>
<keyword evidence="5" id="KW-0648">Protein biosynthesis</keyword>
<dbReference type="STRING" id="299467.A0A443QHY5"/>
<dbReference type="VEuPathDB" id="VectorBase:LDEU014321"/>
<keyword evidence="6" id="KW-1185">Reference proteome</keyword>
<dbReference type="GO" id="GO:0003743">
    <property type="term" value="F:translation initiation factor activity"/>
    <property type="evidence" value="ECO:0007669"/>
    <property type="project" value="UniProtKB-KW"/>
</dbReference>
<dbReference type="SUPFAM" id="SSF52540">
    <property type="entry name" value="P-loop containing nucleoside triphosphate hydrolases"/>
    <property type="match status" value="1"/>
</dbReference>
<evidence type="ECO:0000256" key="2">
    <source>
        <dbReference type="ARBA" id="ARBA00022801"/>
    </source>
</evidence>
<dbReference type="Proteomes" id="UP000288716">
    <property type="component" value="Unassembled WGS sequence"/>
</dbReference>
<dbReference type="InterPro" id="IPR027417">
    <property type="entry name" value="P-loop_NTPase"/>
</dbReference>
<name>A0A443QHY5_9ACAR</name>
<dbReference type="PANTHER" id="PTHR47960">
    <property type="entry name" value="DEAD-BOX ATP-DEPENDENT RNA HELICASE 50"/>
    <property type="match status" value="1"/>
</dbReference>
<dbReference type="OrthoDB" id="10265785at2759"/>